<sequence length="196" mass="19219">MTGPATTAVRNRRPLTYAVLLAAVGAGLALFAATRTWAVEVTVRPAPLPSVRTGQSGGALMPWLPPLAVVGLAGAGAVIATRGPARRLVGGLLVLIGVALTLGGGYGAVAVDRGAAGGAALAWPVLGAVGGLLVTAAAVTTVARGRDWPAMGARYERAAGRAGDGGAVAGPAGRVEGTGTTRAWDALDRGEDPTVS</sequence>
<dbReference type="InterPro" id="IPR019051">
    <property type="entry name" value="Trp_biosyn_TM_oprn/chp"/>
</dbReference>
<dbReference type="EMBL" id="FNPH01000005">
    <property type="protein sequence ID" value="SDZ08829.1"/>
    <property type="molecule type" value="Genomic_DNA"/>
</dbReference>
<evidence type="ECO:0000313" key="3">
    <source>
        <dbReference type="EMBL" id="SDZ08829.1"/>
    </source>
</evidence>
<gene>
    <name evidence="3" type="ORF">SAMN05444365_105256</name>
</gene>
<proteinExistence type="predicted"/>
<feature type="transmembrane region" description="Helical" evidence="2">
    <location>
        <begin position="121"/>
        <end position="143"/>
    </location>
</feature>
<feature type="region of interest" description="Disordered" evidence="1">
    <location>
        <begin position="161"/>
        <end position="196"/>
    </location>
</feature>
<organism evidence="3 4">
    <name type="scientific">Micromonospora pattaloongensis</name>
    <dbReference type="NCBI Taxonomy" id="405436"/>
    <lineage>
        <taxon>Bacteria</taxon>
        <taxon>Bacillati</taxon>
        <taxon>Actinomycetota</taxon>
        <taxon>Actinomycetes</taxon>
        <taxon>Micromonosporales</taxon>
        <taxon>Micromonosporaceae</taxon>
        <taxon>Micromonospora</taxon>
    </lineage>
</organism>
<keyword evidence="2" id="KW-0812">Transmembrane</keyword>
<feature type="transmembrane region" description="Helical" evidence="2">
    <location>
        <begin position="62"/>
        <end position="81"/>
    </location>
</feature>
<reference evidence="4" key="1">
    <citation type="submission" date="2016-10" db="EMBL/GenBank/DDBJ databases">
        <authorList>
            <person name="Varghese N."/>
            <person name="Submissions S."/>
        </authorList>
    </citation>
    <scope>NUCLEOTIDE SEQUENCE [LARGE SCALE GENOMIC DNA]</scope>
    <source>
        <strain evidence="4">DSM 45245</strain>
    </source>
</reference>
<dbReference type="OrthoDB" id="3712369at2"/>
<name>A0A1H3Q804_9ACTN</name>
<feature type="transmembrane region" description="Helical" evidence="2">
    <location>
        <begin position="88"/>
        <end position="109"/>
    </location>
</feature>
<keyword evidence="4" id="KW-1185">Reference proteome</keyword>
<protein>
    <submittedName>
        <fullName evidence="3">Trp region conserved hypothetical membrane protein</fullName>
    </submittedName>
</protein>
<keyword evidence="2" id="KW-1133">Transmembrane helix</keyword>
<dbReference type="AlphaFoldDB" id="A0A1H3Q804"/>
<evidence type="ECO:0000313" key="4">
    <source>
        <dbReference type="Proteomes" id="UP000242415"/>
    </source>
</evidence>
<dbReference type="Pfam" id="PF09534">
    <property type="entry name" value="Trp_oprn_chp"/>
    <property type="match status" value="1"/>
</dbReference>
<dbReference type="STRING" id="405436.SAMN05444365_105256"/>
<evidence type="ECO:0000256" key="1">
    <source>
        <dbReference type="SAM" id="MobiDB-lite"/>
    </source>
</evidence>
<dbReference type="Proteomes" id="UP000242415">
    <property type="component" value="Unassembled WGS sequence"/>
</dbReference>
<evidence type="ECO:0000256" key="2">
    <source>
        <dbReference type="SAM" id="Phobius"/>
    </source>
</evidence>
<feature type="compositionally biased region" description="Basic and acidic residues" evidence="1">
    <location>
        <begin position="185"/>
        <end position="196"/>
    </location>
</feature>
<dbReference type="RefSeq" id="WP_091557575.1">
    <property type="nucleotide sequence ID" value="NZ_FNPH01000005.1"/>
</dbReference>
<keyword evidence="2" id="KW-0472">Membrane</keyword>
<accession>A0A1H3Q804</accession>